<sequence length="262" mass="30060">MNRPTEIKWHCIAVALLVIVSSIAASAAEDPFKESISSSIKGNRQEAKTQVRIEGLSDQTSVMLEEYQQLSRELEVLLAYNNQLQRLVDSQGKEKASLQEQMDGLEATQREIIPLMLRMVASLQEFVTMDHPFLPDERWLRVTQIQALMDRADVSIGEKYRRVLEAYQIEMEYGRTIEAYRGELKTDTSARTVNFLRIGRVGLYYQTLDRQETGQWDITAGGWRKLPAQYSLPIRKGLRIARKQSAPELLYLPMPVPQEMVP</sequence>
<reference evidence="2" key="1">
    <citation type="submission" date="2018-06" db="EMBL/GenBank/DDBJ databases">
        <authorList>
            <person name="Zhirakovskaya E."/>
        </authorList>
    </citation>
    <scope>NUCLEOTIDE SEQUENCE</scope>
</reference>
<accession>A0A3B1BLE0</accession>
<gene>
    <name evidence="2" type="ORF">MNBD_GAMMA26-2509</name>
</gene>
<organism evidence="2">
    <name type="scientific">hydrothermal vent metagenome</name>
    <dbReference type="NCBI Taxonomy" id="652676"/>
    <lineage>
        <taxon>unclassified sequences</taxon>
        <taxon>metagenomes</taxon>
        <taxon>ecological metagenomes</taxon>
    </lineage>
</organism>
<dbReference type="EMBL" id="UOFX01000085">
    <property type="protein sequence ID" value="VAX11440.1"/>
    <property type="molecule type" value="Genomic_DNA"/>
</dbReference>
<proteinExistence type="predicted"/>
<protein>
    <submittedName>
        <fullName evidence="2">TonB system biopolymer transport component Chromosome segregation ATPase</fullName>
    </submittedName>
</protein>
<dbReference type="PIRSF" id="PIRSF028069">
    <property type="entry name" value="UCP028069"/>
    <property type="match status" value="1"/>
</dbReference>
<name>A0A3B1BLE0_9ZZZZ</name>
<keyword evidence="1" id="KW-0175">Coiled coil</keyword>
<dbReference type="Pfam" id="PF11932">
    <property type="entry name" value="DUF3450"/>
    <property type="match status" value="1"/>
</dbReference>
<dbReference type="AlphaFoldDB" id="A0A3B1BLE0"/>
<evidence type="ECO:0000313" key="2">
    <source>
        <dbReference type="EMBL" id="VAX11440.1"/>
    </source>
</evidence>
<feature type="coiled-coil region" evidence="1">
    <location>
        <begin position="67"/>
        <end position="108"/>
    </location>
</feature>
<dbReference type="InterPro" id="IPR016866">
    <property type="entry name" value="UCP028069"/>
</dbReference>
<evidence type="ECO:0000256" key="1">
    <source>
        <dbReference type="SAM" id="Coils"/>
    </source>
</evidence>